<sequence>MGIVACNRILETGDYSVFRLGHDGFCFRAPVGEFEIITDSLVDVLMQGSYAAQRRRWRDLPHGFRSDFLAEHILGSRMKVPQLCAKTHPVGGETVSLPGTKEVITNREVSALVGALTEHGYFDIAFVLCVQHLTGMYAEEVIGHIPFWDAGSYDGSAKFTGTRMADPVFDGFPSKGNLKWLVARYWDAPWRLVQVTIPNSSVLGRIWERWTALGGWRCDSSVPMALCTLERYRKVMWHDAVGNGVWYEAGCWFSHYNNVGRAKRDQRIEMSLAPVQPVDANPNQCVKAPVDISELEAHGLVAEVCEGIVFIPDTRGNYQPLGYAPRGTKQTVASWNQIAPKVGRTPATMWGPKMRDQLLVGGDEHVKQVTTNAWDQGRRLRLSGGV</sequence>
<organism evidence="1">
    <name type="scientific">viral metagenome</name>
    <dbReference type="NCBI Taxonomy" id="1070528"/>
    <lineage>
        <taxon>unclassified sequences</taxon>
        <taxon>metagenomes</taxon>
        <taxon>organismal metagenomes</taxon>
    </lineage>
</organism>
<name>A0A6M3L1D7_9ZZZZ</name>
<gene>
    <name evidence="1" type="ORF">MM415B03027_0013</name>
</gene>
<evidence type="ECO:0000313" key="1">
    <source>
        <dbReference type="EMBL" id="QJA87245.1"/>
    </source>
</evidence>
<reference evidence="1" key="1">
    <citation type="submission" date="2020-03" db="EMBL/GenBank/DDBJ databases">
        <title>The deep terrestrial virosphere.</title>
        <authorList>
            <person name="Holmfeldt K."/>
            <person name="Nilsson E."/>
            <person name="Simone D."/>
            <person name="Lopez-Fernandez M."/>
            <person name="Wu X."/>
            <person name="de Brujin I."/>
            <person name="Lundin D."/>
            <person name="Andersson A."/>
            <person name="Bertilsson S."/>
            <person name="Dopson M."/>
        </authorList>
    </citation>
    <scope>NUCLEOTIDE SEQUENCE</scope>
    <source>
        <strain evidence="1">MM415B03027</strain>
    </source>
</reference>
<dbReference type="AlphaFoldDB" id="A0A6M3L1D7"/>
<accession>A0A6M3L1D7</accession>
<proteinExistence type="predicted"/>
<protein>
    <submittedName>
        <fullName evidence="1">Uncharacterized protein</fullName>
    </submittedName>
</protein>
<dbReference type="EMBL" id="MT142691">
    <property type="protein sequence ID" value="QJA87245.1"/>
    <property type="molecule type" value="Genomic_DNA"/>
</dbReference>